<evidence type="ECO:0000256" key="3">
    <source>
        <dbReference type="ARBA" id="ARBA00023014"/>
    </source>
</evidence>
<feature type="domain" description="4Fe-4S ferredoxin-type" evidence="4">
    <location>
        <begin position="312"/>
        <end position="341"/>
    </location>
</feature>
<dbReference type="InterPro" id="IPR017900">
    <property type="entry name" value="4Fe4S_Fe_S_CS"/>
</dbReference>
<proteinExistence type="predicted"/>
<evidence type="ECO:0000313" key="5">
    <source>
        <dbReference type="EMBL" id="MBG0778342.1"/>
    </source>
</evidence>
<name>A0A931CRZ1_9BACT</name>
<organism evidence="5 6">
    <name type="scientific">Desulfotignum balticum</name>
    <dbReference type="NCBI Taxonomy" id="115781"/>
    <lineage>
        <taxon>Bacteria</taxon>
        <taxon>Pseudomonadati</taxon>
        <taxon>Thermodesulfobacteriota</taxon>
        <taxon>Desulfobacteria</taxon>
        <taxon>Desulfobacterales</taxon>
        <taxon>Desulfobacteraceae</taxon>
        <taxon>Desulfotignum</taxon>
    </lineage>
</organism>
<comment type="caution">
    <text evidence="5">The sequence shown here is derived from an EMBL/GenBank/DDBJ whole genome shotgun (WGS) entry which is preliminary data.</text>
</comment>
<keyword evidence="3" id="KW-0411">Iron-sulfur</keyword>
<gene>
    <name evidence="5" type="ORF">H0S81_00195</name>
</gene>
<evidence type="ECO:0000256" key="1">
    <source>
        <dbReference type="ARBA" id="ARBA00022723"/>
    </source>
</evidence>
<dbReference type="InterPro" id="IPR017896">
    <property type="entry name" value="4Fe4S_Fe-S-bd"/>
</dbReference>
<dbReference type="EMBL" id="JACCQK010000007">
    <property type="protein sequence ID" value="MBG0778342.1"/>
    <property type="molecule type" value="Genomic_DNA"/>
</dbReference>
<dbReference type="Gene3D" id="1.10.1060.10">
    <property type="entry name" value="Alpha-helical ferredoxin"/>
    <property type="match status" value="1"/>
</dbReference>
<sequence>MIASIQTKNQSITRTLQDFFSDLLKTGAVDAVLVPSRISKSPYVKPCLVTSADQMDPTVPLGPGFFVNAGPMVSRLTRTRADATIGVWLRPCEVRAFVELTKLRQGGRQDVVILSMDCPMALSRKDYEDWAAQGEGGLGDVDKWIHTVYQKPVTQVDAWSTARACQVCEYPYPVNADVSVMLLGADLDKEIPVRADTEKGEKLLAALDLTDNGQEPAQRKALLGDLTADRTAAFQAMDEEMLTRTGSIDALNRFFSACVNCHNCRSVCPVCYCKECVFNTDAVAYAPAQYLSWADKWGQVPLPNDTVFFHLTRLAHIGCTCVGCGQCTLACPSQIPVADLFISVTRNARKAFDYVPGRDDAEPLPLSVFQESEFTDIVGMGNKEVT</sequence>
<reference evidence="5" key="1">
    <citation type="submission" date="2020-07" db="EMBL/GenBank/DDBJ databases">
        <title>Severe corrosion of carbon steel in oil field produced water can be linked to methanogenic archaea containing a special type of NiFe hydrogenase.</title>
        <authorList>
            <person name="Lahme S."/>
            <person name="Mand J."/>
            <person name="Longwell J."/>
            <person name="Smith R."/>
            <person name="Enning D."/>
        </authorList>
    </citation>
    <scope>NUCLEOTIDE SEQUENCE</scope>
    <source>
        <strain evidence="5">MIC098Bin6</strain>
    </source>
</reference>
<dbReference type="SUPFAM" id="SSF46548">
    <property type="entry name" value="alpha-helical ferredoxin"/>
    <property type="match status" value="1"/>
</dbReference>
<keyword evidence="2" id="KW-0408">Iron</keyword>
<dbReference type="Proteomes" id="UP000706172">
    <property type="component" value="Unassembled WGS sequence"/>
</dbReference>
<evidence type="ECO:0000259" key="4">
    <source>
        <dbReference type="PROSITE" id="PS51379"/>
    </source>
</evidence>
<keyword evidence="1" id="KW-0479">Metal-binding</keyword>
<dbReference type="AlphaFoldDB" id="A0A931CRZ1"/>
<dbReference type="PROSITE" id="PS00198">
    <property type="entry name" value="4FE4S_FER_1"/>
    <property type="match status" value="2"/>
</dbReference>
<dbReference type="InterPro" id="IPR009051">
    <property type="entry name" value="Helical_ferredxn"/>
</dbReference>
<dbReference type="GO" id="GO:0051536">
    <property type="term" value="F:iron-sulfur cluster binding"/>
    <property type="evidence" value="ECO:0007669"/>
    <property type="project" value="UniProtKB-KW"/>
</dbReference>
<dbReference type="PROSITE" id="PS51379">
    <property type="entry name" value="4FE4S_FER_2"/>
    <property type="match status" value="1"/>
</dbReference>
<protein>
    <submittedName>
        <fullName evidence="5">(Fe-S)-binding protein</fullName>
    </submittedName>
</protein>
<evidence type="ECO:0000256" key="2">
    <source>
        <dbReference type="ARBA" id="ARBA00023004"/>
    </source>
</evidence>
<evidence type="ECO:0000313" key="6">
    <source>
        <dbReference type="Proteomes" id="UP000706172"/>
    </source>
</evidence>
<accession>A0A931CRZ1</accession>
<dbReference type="GO" id="GO:0046872">
    <property type="term" value="F:metal ion binding"/>
    <property type="evidence" value="ECO:0007669"/>
    <property type="project" value="UniProtKB-KW"/>
</dbReference>